<keyword evidence="4" id="KW-1185">Reference proteome</keyword>
<evidence type="ECO:0000256" key="1">
    <source>
        <dbReference type="PROSITE-ProRule" id="PRU01360"/>
    </source>
</evidence>
<proteinExistence type="inferred from homology"/>
<keyword evidence="3" id="KW-0675">Receptor</keyword>
<dbReference type="STRING" id="1236989.JCM15548_13177"/>
<dbReference type="Gene3D" id="2.60.40.1120">
    <property type="entry name" value="Carboxypeptidase-like, regulatory domain"/>
    <property type="match status" value="1"/>
</dbReference>
<protein>
    <submittedName>
        <fullName evidence="3">TonB-dependent receptor</fullName>
    </submittedName>
</protein>
<sequence>MKKIDVFKKEVIFTLFLFLCVHFVALAQNVSVSGQVLDSYGASLPGVNIVVVGTTTGTITDIDGNYVIEVPADAVLRFNFVGFQMQDIPIQGRSIINVTMEEDLMRLDEVVVVGYGTQRREAITGSVASVRGDELREVASANVTQALQGRVSGVEMSQVSSKPGAEMQIRVRGTRSLNASNDPLIVLDGIPFAGKIGDISPSDIRSLDILKDASATAIYGSRGANGVILITTNKGRKGQEARVSYNGYTGVKTLFSEYPMMNAAEFSELREAAGLFSNSLEELSTNDTNWQDLMYKNSMVASHDLSVSGGTENANYNFGIGYYLDESLLPGQNYDRYSMRAAIDQKVGEYLNFGFTSNSSFATTNGANLGLYSTLSASPLASPYDEDGNLKRIIRMPQDDQWVYTRETIENLGDGWVNQTRAFGTYNSFYGEVEVPWIDGLKYRVNLGLNYRQENFGQYTGEGVFNVTADNPSTAAIENAHTINWVVENLITYDRSFGKHNLNLVALYSAEETQYNKSRLSARDIPSDHFQFYNLGQANGELTVNPGDQEYYVSGLSSYMGRAMYAYDNKYMLSVALRSDGSSRLAPGHEWHTYPAISAGWNIKSEPFMDNVVWLSQLKLRVGYGQTSNQSIDPYSTLGRLSIRPYNFGSDFASGFYVSELPNAQLVGNLLKP</sequence>
<keyword evidence="1" id="KW-1134">Transmembrane beta strand</keyword>
<organism evidence="3 4">
    <name type="scientific">Geofilum rubicundum JCM 15548</name>
    <dbReference type="NCBI Taxonomy" id="1236989"/>
    <lineage>
        <taxon>Bacteria</taxon>
        <taxon>Pseudomonadati</taxon>
        <taxon>Bacteroidota</taxon>
        <taxon>Bacteroidia</taxon>
        <taxon>Marinilabiliales</taxon>
        <taxon>Marinilabiliaceae</taxon>
        <taxon>Geofilum</taxon>
    </lineage>
</organism>
<keyword evidence="1" id="KW-0813">Transport</keyword>
<keyword evidence="1" id="KW-0472">Membrane</keyword>
<accession>A0A0E9LZ66</accession>
<name>A0A0E9LZ66_9BACT</name>
<dbReference type="InterPro" id="IPR023997">
    <property type="entry name" value="TonB-dep_OMP_SusC/RagA_CS"/>
</dbReference>
<dbReference type="RefSeq" id="WP_227625804.1">
    <property type="nucleotide sequence ID" value="NZ_BAZW01000032.1"/>
</dbReference>
<dbReference type="Gene3D" id="2.170.130.10">
    <property type="entry name" value="TonB-dependent receptor, plug domain"/>
    <property type="match status" value="1"/>
</dbReference>
<dbReference type="SUPFAM" id="SSF49464">
    <property type="entry name" value="Carboxypeptidase regulatory domain-like"/>
    <property type="match status" value="1"/>
</dbReference>
<evidence type="ECO:0000313" key="4">
    <source>
        <dbReference type="Proteomes" id="UP000032900"/>
    </source>
</evidence>
<dbReference type="InterPro" id="IPR008969">
    <property type="entry name" value="CarboxyPept-like_regulatory"/>
</dbReference>
<evidence type="ECO:0000313" key="3">
    <source>
        <dbReference type="EMBL" id="GAO30862.1"/>
    </source>
</evidence>
<comment type="similarity">
    <text evidence="1">Belongs to the TonB-dependent receptor family.</text>
</comment>
<dbReference type="InterPro" id="IPR039426">
    <property type="entry name" value="TonB-dep_rcpt-like"/>
</dbReference>
<dbReference type="GO" id="GO:0009279">
    <property type="term" value="C:cell outer membrane"/>
    <property type="evidence" value="ECO:0007669"/>
    <property type="project" value="UniProtKB-SubCell"/>
</dbReference>
<reference evidence="3 4" key="1">
    <citation type="journal article" date="2015" name="Microbes Environ.">
        <title>Distribution and evolution of nitrogen fixation genes in the phylum bacteroidetes.</title>
        <authorList>
            <person name="Inoue J."/>
            <person name="Oshima K."/>
            <person name="Suda W."/>
            <person name="Sakamoto M."/>
            <person name="Iino T."/>
            <person name="Noda S."/>
            <person name="Hongoh Y."/>
            <person name="Hattori M."/>
            <person name="Ohkuma M."/>
        </authorList>
    </citation>
    <scope>NUCLEOTIDE SEQUENCE [LARGE SCALE GENOMIC DNA]</scope>
    <source>
        <strain evidence="3">JCM 15548</strain>
    </source>
</reference>
<gene>
    <name evidence="3" type="ORF">JCM15548_13177</name>
</gene>
<comment type="caution">
    <text evidence="3">The sequence shown here is derived from an EMBL/GenBank/DDBJ whole genome shotgun (WGS) entry which is preliminary data.</text>
</comment>
<dbReference type="Pfam" id="PF07715">
    <property type="entry name" value="Plug"/>
    <property type="match status" value="1"/>
</dbReference>
<dbReference type="Pfam" id="PF13715">
    <property type="entry name" value="CarbopepD_reg_2"/>
    <property type="match status" value="1"/>
</dbReference>
<dbReference type="EMBL" id="BAZW01000032">
    <property type="protein sequence ID" value="GAO30862.1"/>
    <property type="molecule type" value="Genomic_DNA"/>
</dbReference>
<dbReference type="SUPFAM" id="SSF56935">
    <property type="entry name" value="Porins"/>
    <property type="match status" value="1"/>
</dbReference>
<evidence type="ECO:0000259" key="2">
    <source>
        <dbReference type="Pfam" id="PF07715"/>
    </source>
</evidence>
<dbReference type="FunFam" id="2.170.130.10:FF:000008">
    <property type="entry name" value="SusC/RagA family TonB-linked outer membrane protein"/>
    <property type="match status" value="1"/>
</dbReference>
<keyword evidence="1" id="KW-0998">Cell outer membrane</keyword>
<dbReference type="Proteomes" id="UP000032900">
    <property type="component" value="Unassembled WGS sequence"/>
</dbReference>
<dbReference type="InterPro" id="IPR023996">
    <property type="entry name" value="TonB-dep_OMP_SusC/RagA"/>
</dbReference>
<feature type="domain" description="TonB-dependent receptor plug" evidence="2">
    <location>
        <begin position="121"/>
        <end position="227"/>
    </location>
</feature>
<dbReference type="NCBIfam" id="TIGR04056">
    <property type="entry name" value="OMP_RagA_SusC"/>
    <property type="match status" value="1"/>
</dbReference>
<dbReference type="InterPro" id="IPR012910">
    <property type="entry name" value="Plug_dom"/>
</dbReference>
<dbReference type="InterPro" id="IPR037066">
    <property type="entry name" value="Plug_dom_sf"/>
</dbReference>
<dbReference type="AlphaFoldDB" id="A0A0E9LZ66"/>
<keyword evidence="1" id="KW-0812">Transmembrane</keyword>
<dbReference type="PROSITE" id="PS52016">
    <property type="entry name" value="TONB_DEPENDENT_REC_3"/>
    <property type="match status" value="1"/>
</dbReference>
<dbReference type="NCBIfam" id="TIGR04057">
    <property type="entry name" value="SusC_RagA_signa"/>
    <property type="match status" value="1"/>
</dbReference>
<comment type="subcellular location">
    <subcellularLocation>
        <location evidence="1">Cell outer membrane</location>
        <topology evidence="1">Multi-pass membrane protein</topology>
    </subcellularLocation>
</comment>